<sequence length="667" mass="73736">MELGTFIDSLHTSPALENVESLKTLGKVLAGMEDDAERRMVLTALDLDGVQGTEETSIFLRTQRNRYREPVGRLAARTDEPFVGRFAIWSLAHFAAASVQVFGCHPAHQAMREAAIHLAVGSLLDCFAGMASVPKAMGWMPRLSESPGIGNDEPFCRDAFQLTRAGGLSIFHTPEDLGQTPVATIVCSPGLDEASLVALLNDFLPRCDRFAKIVCFPADKAASRLVANEIGDFDGRLTMREKVLGRIFYDWDSRTLEVRPLRICMMEAGLPRPEIRLGRAPTPRETLGTLVGAGLPAPGVRHEMYAWGLLRQPTPAPEFVPVSRKADVAAVAQDVRTDIKPIYLSHFSHCRVAMPSAIVFSGDYVYRPSLETMTAFENFFHGLHSAGEEDRIVVSRYLHSDRAGSEFVPGRSFHALNISTHNFGHFMSEVFTKMLVLSDIGADGYDHVVVPDNFLDLARQGCEILDIDPAKLMSIGDGKVFEHLTYANCNQDSYLGTVAEGRHAARPFRLPDVEGGDRIYLSRLDASHRFIMNEQEVIDVVRSRGFEVLTGRGMGLAETIARVRKARIIVGTSGPFAQALIFKQPGSVFIELASEEFFAINQSGRWRMPTKDAWHVGLVTGTRLGTVTGPGFTWSGADEEYMRYMTNFMIRPNELREVLDRALQALG</sequence>
<dbReference type="OrthoDB" id="182122at2"/>
<reference evidence="2 3" key="1">
    <citation type="submission" date="2019-07" db="EMBL/GenBank/DDBJ databases">
        <title>Whole genome shotgun sequence of Skermanella aerolata NBRC 106429.</title>
        <authorList>
            <person name="Hosoyama A."/>
            <person name="Uohara A."/>
            <person name="Ohji S."/>
            <person name="Ichikawa N."/>
        </authorList>
    </citation>
    <scope>NUCLEOTIDE SEQUENCE [LARGE SCALE GENOMIC DNA]</scope>
    <source>
        <strain evidence="2 3">NBRC 106429</strain>
    </source>
</reference>
<accession>A0A512DNJ9</accession>
<dbReference type="EMBL" id="BJYZ01000009">
    <property type="protein sequence ID" value="GEO38063.1"/>
    <property type="molecule type" value="Genomic_DNA"/>
</dbReference>
<dbReference type="Pfam" id="PF04577">
    <property type="entry name" value="Glyco_transf_61"/>
    <property type="match status" value="1"/>
</dbReference>
<proteinExistence type="predicted"/>
<dbReference type="RefSeq" id="WP_044428830.1">
    <property type="nucleotide sequence ID" value="NZ_BJYZ01000009.1"/>
</dbReference>
<gene>
    <name evidence="2" type="ORF">SAE02_22110</name>
</gene>
<evidence type="ECO:0000313" key="2">
    <source>
        <dbReference type="EMBL" id="GEO38063.1"/>
    </source>
</evidence>
<organism evidence="2 3">
    <name type="scientific">Skermanella aerolata</name>
    <dbReference type="NCBI Taxonomy" id="393310"/>
    <lineage>
        <taxon>Bacteria</taxon>
        <taxon>Pseudomonadati</taxon>
        <taxon>Pseudomonadota</taxon>
        <taxon>Alphaproteobacteria</taxon>
        <taxon>Rhodospirillales</taxon>
        <taxon>Azospirillaceae</taxon>
        <taxon>Skermanella</taxon>
    </lineage>
</organism>
<evidence type="ECO:0000313" key="3">
    <source>
        <dbReference type="Proteomes" id="UP000321523"/>
    </source>
</evidence>
<feature type="domain" description="Glycosyltransferase 61 catalytic" evidence="1">
    <location>
        <begin position="423"/>
        <end position="590"/>
    </location>
</feature>
<dbReference type="GO" id="GO:0016757">
    <property type="term" value="F:glycosyltransferase activity"/>
    <property type="evidence" value="ECO:0007669"/>
    <property type="project" value="InterPro"/>
</dbReference>
<protein>
    <recommendedName>
        <fullName evidence="1">Glycosyltransferase 61 catalytic domain-containing protein</fullName>
    </recommendedName>
</protein>
<comment type="caution">
    <text evidence="2">The sequence shown here is derived from an EMBL/GenBank/DDBJ whole genome shotgun (WGS) entry which is preliminary data.</text>
</comment>
<name>A0A512DNJ9_9PROT</name>
<dbReference type="AlphaFoldDB" id="A0A512DNJ9"/>
<evidence type="ECO:0000259" key="1">
    <source>
        <dbReference type="Pfam" id="PF04577"/>
    </source>
</evidence>
<keyword evidence="3" id="KW-1185">Reference proteome</keyword>
<dbReference type="Proteomes" id="UP000321523">
    <property type="component" value="Unassembled WGS sequence"/>
</dbReference>
<dbReference type="InterPro" id="IPR049625">
    <property type="entry name" value="Glyco_transf_61_cat"/>
</dbReference>